<reference evidence="2" key="1">
    <citation type="submission" date="2022-09" db="EMBL/GenBank/DDBJ databases">
        <title>Enrichment on poylsaccharides allowed isolation of novel metabolic and taxonomic groups of Haloarchaea.</title>
        <authorList>
            <person name="Sorokin D.Y."/>
            <person name="Elcheninov A.G."/>
            <person name="Khizhniak T.V."/>
            <person name="Kolganova T.V."/>
            <person name="Kublanov I.V."/>
        </authorList>
    </citation>
    <scope>NUCLEOTIDE SEQUENCE</scope>
    <source>
        <strain evidence="2">AArc-xg1-1</strain>
    </source>
</reference>
<dbReference type="Gene3D" id="1.10.10.10">
    <property type="entry name" value="Winged helix-like DNA-binding domain superfamily/Winged helix DNA-binding domain"/>
    <property type="match status" value="1"/>
</dbReference>
<organism evidence="2 3">
    <name type="scientific">Natronoglomus mannanivorans</name>
    <dbReference type="NCBI Taxonomy" id="2979990"/>
    <lineage>
        <taxon>Archaea</taxon>
        <taxon>Methanobacteriati</taxon>
        <taxon>Methanobacteriota</taxon>
        <taxon>Stenosarchaea group</taxon>
        <taxon>Halobacteria</taxon>
        <taxon>Halobacteriales</taxon>
        <taxon>Natrialbaceae</taxon>
        <taxon>Natronoglomus</taxon>
    </lineage>
</organism>
<evidence type="ECO:0008006" key="4">
    <source>
        <dbReference type="Google" id="ProtNLM"/>
    </source>
</evidence>
<dbReference type="EMBL" id="JAOPKA010000010">
    <property type="protein sequence ID" value="MCU4742786.1"/>
    <property type="molecule type" value="Genomic_DNA"/>
</dbReference>
<dbReference type="RefSeq" id="WP_338004601.1">
    <property type="nucleotide sequence ID" value="NZ_JAOPKA010000010.1"/>
</dbReference>
<evidence type="ECO:0000313" key="2">
    <source>
        <dbReference type="EMBL" id="MCU4742786.1"/>
    </source>
</evidence>
<dbReference type="Proteomes" id="UP001321018">
    <property type="component" value="Unassembled WGS sequence"/>
</dbReference>
<dbReference type="InterPro" id="IPR036390">
    <property type="entry name" value="WH_DNA-bd_sf"/>
</dbReference>
<dbReference type="InterPro" id="IPR036388">
    <property type="entry name" value="WH-like_DNA-bd_sf"/>
</dbReference>
<dbReference type="AlphaFoldDB" id="A0AAP2Z086"/>
<dbReference type="SUPFAM" id="SSF46785">
    <property type="entry name" value="Winged helix' DNA-binding domain"/>
    <property type="match status" value="1"/>
</dbReference>
<proteinExistence type="predicted"/>
<comment type="caution">
    <text evidence="2">The sequence shown here is derived from an EMBL/GenBank/DDBJ whole genome shotgun (WGS) entry which is preliminary data.</text>
</comment>
<accession>A0AAP2Z086</accession>
<evidence type="ECO:0000256" key="1">
    <source>
        <dbReference type="SAM" id="MobiDB-lite"/>
    </source>
</evidence>
<sequence length="118" mass="13139">MSKDERGDTGRYTETVTLDSVLGVFETVDGPIVTSGDVAEALDCSRETARRKLRSLEEQDHVASRKTAGRVVWWIVDDQDRTRGVDPDDPFWEFEPGASGESDVSERVDEVLYGEESA</sequence>
<gene>
    <name evidence="2" type="ORF">OB960_15440</name>
</gene>
<evidence type="ECO:0000313" key="3">
    <source>
        <dbReference type="Proteomes" id="UP001321018"/>
    </source>
</evidence>
<feature type="region of interest" description="Disordered" evidence="1">
    <location>
        <begin position="85"/>
        <end position="107"/>
    </location>
</feature>
<protein>
    <recommendedName>
        <fullName evidence="4">HTH domain-containing protein</fullName>
    </recommendedName>
</protein>
<name>A0AAP2Z086_9EURY</name>